<evidence type="ECO:0000256" key="8">
    <source>
        <dbReference type="ARBA" id="ARBA00023065"/>
    </source>
</evidence>
<evidence type="ECO:0000256" key="6">
    <source>
        <dbReference type="ARBA" id="ARBA00022967"/>
    </source>
</evidence>
<keyword evidence="4 10" id="KW-0812">Transmembrane</keyword>
<keyword evidence="12" id="KW-1185">Reference proteome</keyword>
<reference evidence="11 12" key="1">
    <citation type="journal article" date="2018" name="Nat. Genet.">
        <title>The Rosa genome provides new insights in the design of modern roses.</title>
        <authorList>
            <person name="Bendahmane M."/>
        </authorList>
    </citation>
    <scope>NUCLEOTIDE SEQUENCE [LARGE SCALE GENOMIC DNA]</scope>
    <source>
        <strain evidence="12">cv. Old Blush</strain>
    </source>
</reference>
<dbReference type="InterPro" id="IPR004131">
    <property type="entry name" value="PPase-energised_H-pump"/>
</dbReference>
<evidence type="ECO:0000313" key="12">
    <source>
        <dbReference type="Proteomes" id="UP000238479"/>
    </source>
</evidence>
<evidence type="ECO:0000256" key="10">
    <source>
        <dbReference type="SAM" id="Phobius"/>
    </source>
</evidence>
<dbReference type="EMBL" id="PDCK01000045">
    <property type="protein sequence ID" value="PRQ17960.1"/>
    <property type="molecule type" value="Genomic_DNA"/>
</dbReference>
<dbReference type="Pfam" id="PF03030">
    <property type="entry name" value="H_PPase"/>
    <property type="match status" value="1"/>
</dbReference>
<protein>
    <recommendedName>
        <fullName evidence="2">H(+)-exporting diphosphatase</fullName>
        <ecNumber evidence="2">7.1.3.1</ecNumber>
    </recommendedName>
</protein>
<sequence length="113" mass="12324">MEIRLHVTNLGSLRLPIHLLLKVQCEFLMFCIPFSNAFSDMLLQEYKENPDYARCVAIVASASLREMIKPGALAIISPIAVGGYCVLNIWILSGGKGSDCHKGAITGDMAFPP</sequence>
<feature type="transmembrane region" description="Helical" evidence="10">
    <location>
        <begin position="71"/>
        <end position="92"/>
    </location>
</feature>
<dbReference type="PANTHER" id="PTHR31998">
    <property type="entry name" value="K(+)-INSENSITIVE PYROPHOSPHATE-ENERGIZED PROTON PUMP"/>
    <property type="match status" value="1"/>
</dbReference>
<comment type="caution">
    <text evidence="11">The sequence shown here is derived from an EMBL/GenBank/DDBJ whole genome shotgun (WGS) entry which is preliminary data.</text>
</comment>
<name>A0A2P6P7Q6_ROSCH</name>
<keyword evidence="7 10" id="KW-1133">Transmembrane helix</keyword>
<proteinExistence type="predicted"/>
<dbReference type="GO" id="GO:0009678">
    <property type="term" value="F:diphosphate hydrolysis-driven proton transmembrane transporter activity"/>
    <property type="evidence" value="ECO:0007669"/>
    <property type="project" value="UniProtKB-EC"/>
</dbReference>
<evidence type="ECO:0000256" key="4">
    <source>
        <dbReference type="ARBA" id="ARBA00022692"/>
    </source>
</evidence>
<keyword evidence="6" id="KW-1278">Translocase</keyword>
<dbReference type="EC" id="7.1.3.1" evidence="2"/>
<accession>A0A2P6P7Q6</accession>
<dbReference type="Proteomes" id="UP000238479">
    <property type="component" value="Chromosome 7"/>
</dbReference>
<dbReference type="GO" id="GO:0016020">
    <property type="term" value="C:membrane"/>
    <property type="evidence" value="ECO:0007669"/>
    <property type="project" value="InterPro"/>
</dbReference>
<keyword evidence="8" id="KW-0406">Ion transport</keyword>
<dbReference type="GO" id="GO:0004427">
    <property type="term" value="F:inorganic diphosphate phosphatase activity"/>
    <property type="evidence" value="ECO:0007669"/>
    <property type="project" value="InterPro"/>
</dbReference>
<evidence type="ECO:0000256" key="7">
    <source>
        <dbReference type="ARBA" id="ARBA00022989"/>
    </source>
</evidence>
<dbReference type="STRING" id="74649.A0A2P6P7Q6"/>
<keyword evidence="9 10" id="KW-0472">Membrane</keyword>
<dbReference type="AlphaFoldDB" id="A0A2P6P7Q6"/>
<evidence type="ECO:0000256" key="9">
    <source>
        <dbReference type="ARBA" id="ARBA00023136"/>
    </source>
</evidence>
<organism evidence="11 12">
    <name type="scientific">Rosa chinensis</name>
    <name type="common">China rose</name>
    <dbReference type="NCBI Taxonomy" id="74649"/>
    <lineage>
        <taxon>Eukaryota</taxon>
        <taxon>Viridiplantae</taxon>
        <taxon>Streptophyta</taxon>
        <taxon>Embryophyta</taxon>
        <taxon>Tracheophyta</taxon>
        <taxon>Spermatophyta</taxon>
        <taxon>Magnoliopsida</taxon>
        <taxon>eudicotyledons</taxon>
        <taxon>Gunneridae</taxon>
        <taxon>Pentapetalae</taxon>
        <taxon>rosids</taxon>
        <taxon>fabids</taxon>
        <taxon>Rosales</taxon>
        <taxon>Rosaceae</taxon>
        <taxon>Rosoideae</taxon>
        <taxon>Rosoideae incertae sedis</taxon>
        <taxon>Rosa</taxon>
    </lineage>
</organism>
<evidence type="ECO:0000256" key="5">
    <source>
        <dbReference type="ARBA" id="ARBA00022842"/>
    </source>
</evidence>
<keyword evidence="3" id="KW-0813">Transport</keyword>
<evidence type="ECO:0000256" key="2">
    <source>
        <dbReference type="ARBA" id="ARBA00013242"/>
    </source>
</evidence>
<evidence type="ECO:0000256" key="3">
    <source>
        <dbReference type="ARBA" id="ARBA00022448"/>
    </source>
</evidence>
<dbReference type="GO" id="GO:0012505">
    <property type="term" value="C:endomembrane system"/>
    <property type="evidence" value="ECO:0007669"/>
    <property type="project" value="UniProtKB-SubCell"/>
</dbReference>
<keyword evidence="5" id="KW-0460">Magnesium</keyword>
<evidence type="ECO:0000313" key="11">
    <source>
        <dbReference type="EMBL" id="PRQ17960.1"/>
    </source>
</evidence>
<comment type="subcellular location">
    <subcellularLocation>
        <location evidence="1">Endomembrane system</location>
        <topology evidence="1">Multi-pass membrane protein</topology>
    </subcellularLocation>
</comment>
<evidence type="ECO:0000256" key="1">
    <source>
        <dbReference type="ARBA" id="ARBA00004127"/>
    </source>
</evidence>
<keyword evidence="11" id="KW-0378">Hydrolase</keyword>
<gene>
    <name evidence="11" type="ORF">RchiOBHm_Chr7g0200641</name>
</gene>
<dbReference type="Gramene" id="PRQ17960">
    <property type="protein sequence ID" value="PRQ17960"/>
    <property type="gene ID" value="RchiOBHm_Chr7g0200641"/>
</dbReference>